<dbReference type="AlphaFoldDB" id="A0A0C9W0G3"/>
<feature type="compositionally biased region" description="Basic and acidic residues" evidence="1">
    <location>
        <begin position="30"/>
        <end position="45"/>
    </location>
</feature>
<feature type="compositionally biased region" description="Acidic residues" evidence="1">
    <location>
        <begin position="52"/>
        <end position="69"/>
    </location>
</feature>
<dbReference type="EMBL" id="KN839890">
    <property type="protein sequence ID" value="KIJ59348.1"/>
    <property type="molecule type" value="Genomic_DNA"/>
</dbReference>
<name>A0A0C9W0G3_9AGAM</name>
<feature type="compositionally biased region" description="Pro residues" evidence="1">
    <location>
        <begin position="1"/>
        <end position="26"/>
    </location>
</feature>
<protein>
    <submittedName>
        <fullName evidence="2">Uncharacterized protein</fullName>
    </submittedName>
</protein>
<sequence>MPPPDPPTPSLPPLSPPPLSSPPSPPSNYRYKESEESGVDDKDVDNILDAIGNDDDDEIPSPDHDEEVDGNNPSPDHDKEDDGNNPSPDHDEEDDGNNPSPDHDEEDDSGSNYSANVCHEDAKKKAARAREQEALEKRRSQSGGCQPDAKDGSDKDDEESDGEGRTHGQQSSTKGASKGKDASKNDCRSGGTDKLDGGKRSSTIAGSKQKNNATSKDKPTLNNTKVGVLAPCNCMVY</sequence>
<evidence type="ECO:0000313" key="2">
    <source>
        <dbReference type="EMBL" id="KIJ59348.1"/>
    </source>
</evidence>
<accession>A0A0C9W0G3</accession>
<feature type="compositionally biased region" description="Basic and acidic residues" evidence="1">
    <location>
        <begin position="118"/>
        <end position="139"/>
    </location>
</feature>
<dbReference type="HOGENOM" id="CLU_1170781_0_0_1"/>
<feature type="compositionally biased region" description="Polar residues" evidence="1">
    <location>
        <begin position="200"/>
        <end position="225"/>
    </location>
</feature>
<gene>
    <name evidence="2" type="ORF">HYDPIDRAFT_170846</name>
</gene>
<proteinExistence type="predicted"/>
<evidence type="ECO:0000256" key="1">
    <source>
        <dbReference type="SAM" id="MobiDB-lite"/>
    </source>
</evidence>
<organism evidence="2 3">
    <name type="scientific">Hydnomerulius pinastri MD-312</name>
    <dbReference type="NCBI Taxonomy" id="994086"/>
    <lineage>
        <taxon>Eukaryota</taxon>
        <taxon>Fungi</taxon>
        <taxon>Dikarya</taxon>
        <taxon>Basidiomycota</taxon>
        <taxon>Agaricomycotina</taxon>
        <taxon>Agaricomycetes</taxon>
        <taxon>Agaricomycetidae</taxon>
        <taxon>Boletales</taxon>
        <taxon>Boletales incertae sedis</taxon>
        <taxon>Leucogyrophana</taxon>
    </lineage>
</organism>
<reference evidence="2 3" key="1">
    <citation type="submission" date="2014-04" db="EMBL/GenBank/DDBJ databases">
        <title>Evolutionary Origins and Diversification of the Mycorrhizal Mutualists.</title>
        <authorList>
            <consortium name="DOE Joint Genome Institute"/>
            <consortium name="Mycorrhizal Genomics Consortium"/>
            <person name="Kohler A."/>
            <person name="Kuo A."/>
            <person name="Nagy L.G."/>
            <person name="Floudas D."/>
            <person name="Copeland A."/>
            <person name="Barry K.W."/>
            <person name="Cichocki N."/>
            <person name="Veneault-Fourrey C."/>
            <person name="LaButti K."/>
            <person name="Lindquist E.A."/>
            <person name="Lipzen A."/>
            <person name="Lundell T."/>
            <person name="Morin E."/>
            <person name="Murat C."/>
            <person name="Riley R."/>
            <person name="Ohm R."/>
            <person name="Sun H."/>
            <person name="Tunlid A."/>
            <person name="Henrissat B."/>
            <person name="Grigoriev I.V."/>
            <person name="Hibbett D.S."/>
            <person name="Martin F."/>
        </authorList>
    </citation>
    <scope>NUCLEOTIDE SEQUENCE [LARGE SCALE GENOMIC DNA]</scope>
    <source>
        <strain evidence="2 3">MD-312</strain>
    </source>
</reference>
<keyword evidence="3" id="KW-1185">Reference proteome</keyword>
<feature type="compositionally biased region" description="Basic and acidic residues" evidence="1">
    <location>
        <begin position="178"/>
        <end position="199"/>
    </location>
</feature>
<feature type="region of interest" description="Disordered" evidence="1">
    <location>
        <begin position="1"/>
        <end position="225"/>
    </location>
</feature>
<evidence type="ECO:0000313" key="3">
    <source>
        <dbReference type="Proteomes" id="UP000053820"/>
    </source>
</evidence>
<dbReference type="Proteomes" id="UP000053820">
    <property type="component" value="Unassembled WGS sequence"/>
</dbReference>